<sequence length="217" mass="24458">MKTVFAPGCALFILNPELGEKISAYLFRRYNIEDIHTTCCHHKPEFGEETKIVCVCSGCVKRYDTLYEGVSAITLWDLIDRDPDFIFPDYGGMKMAVLDACPTRQYSAMHETVRSLLKKMNIGPVEPERTKTNGKCCGDSFYGVLPKEQVIEKMKERADEMPAEDVAVYCVSCVKAVANGGKKPRYLPDLLFGVQSPVGECDPDEWHRQITDFISSH</sequence>
<name>A0A4R1KD01_9BACT</name>
<proteinExistence type="predicted"/>
<dbReference type="RefSeq" id="WP_132871612.1">
    <property type="nucleotide sequence ID" value="NZ_SMGG01000003.1"/>
</dbReference>
<keyword evidence="2" id="KW-1185">Reference proteome</keyword>
<reference evidence="1 2" key="1">
    <citation type="submission" date="2019-03" db="EMBL/GenBank/DDBJ databases">
        <title>Genomic Encyclopedia of Type Strains, Phase IV (KMG-IV): sequencing the most valuable type-strain genomes for metagenomic binning, comparative biology and taxonomic classification.</title>
        <authorList>
            <person name="Goeker M."/>
        </authorList>
    </citation>
    <scope>NUCLEOTIDE SEQUENCE [LARGE SCALE GENOMIC DNA]</scope>
    <source>
        <strain evidence="1 2">DSM 24984</strain>
    </source>
</reference>
<organism evidence="1 2">
    <name type="scientific">Seleniivibrio woodruffii</name>
    <dbReference type="NCBI Taxonomy" id="1078050"/>
    <lineage>
        <taxon>Bacteria</taxon>
        <taxon>Pseudomonadati</taxon>
        <taxon>Deferribacterota</taxon>
        <taxon>Deferribacteres</taxon>
        <taxon>Deferribacterales</taxon>
        <taxon>Geovibrionaceae</taxon>
        <taxon>Seleniivibrio</taxon>
    </lineage>
</organism>
<gene>
    <name evidence="1" type="ORF">C8D98_0437</name>
</gene>
<dbReference type="AlphaFoldDB" id="A0A4R1KD01"/>
<comment type="caution">
    <text evidence="1">The sequence shown here is derived from an EMBL/GenBank/DDBJ whole genome shotgun (WGS) entry which is preliminary data.</text>
</comment>
<evidence type="ECO:0008006" key="3">
    <source>
        <dbReference type="Google" id="ProtNLM"/>
    </source>
</evidence>
<dbReference type="Proteomes" id="UP000294614">
    <property type="component" value="Unassembled WGS sequence"/>
</dbReference>
<evidence type="ECO:0000313" key="1">
    <source>
        <dbReference type="EMBL" id="TCK61930.1"/>
    </source>
</evidence>
<dbReference type="OrthoDB" id="5241828at2"/>
<protein>
    <recommendedName>
        <fullName evidence="3">Cysteine-rich domain-containing protein</fullName>
    </recommendedName>
</protein>
<accession>A0A4R1KD01</accession>
<evidence type="ECO:0000313" key="2">
    <source>
        <dbReference type="Proteomes" id="UP000294614"/>
    </source>
</evidence>
<dbReference type="EMBL" id="SMGG01000003">
    <property type="protein sequence ID" value="TCK61930.1"/>
    <property type="molecule type" value="Genomic_DNA"/>
</dbReference>